<comment type="subcellular location">
    <subcellularLocation>
        <location evidence="1">Nucleus</location>
    </subcellularLocation>
</comment>
<dbReference type="Gene3D" id="2.60.120.650">
    <property type="entry name" value="Cupin"/>
    <property type="match status" value="1"/>
</dbReference>
<evidence type="ECO:0000259" key="9">
    <source>
        <dbReference type="SMART" id="SM00249"/>
    </source>
</evidence>
<feature type="compositionally biased region" description="Low complexity" evidence="8">
    <location>
        <begin position="319"/>
        <end position="330"/>
    </location>
</feature>
<feature type="region of interest" description="Disordered" evidence="8">
    <location>
        <begin position="1370"/>
        <end position="1418"/>
    </location>
</feature>
<feature type="compositionally biased region" description="Polar residues" evidence="8">
    <location>
        <begin position="1379"/>
        <end position="1395"/>
    </location>
</feature>
<keyword evidence="3" id="KW-0863">Zinc-finger</keyword>
<evidence type="ECO:0000256" key="4">
    <source>
        <dbReference type="ARBA" id="ARBA00022833"/>
    </source>
</evidence>
<feature type="compositionally biased region" description="Polar residues" evidence="8">
    <location>
        <begin position="347"/>
        <end position="357"/>
    </location>
</feature>
<keyword evidence="4" id="KW-0862">Zinc</keyword>
<keyword evidence="10" id="KW-0489">Methyltransferase</keyword>
<dbReference type="EMBL" id="HBUF01350850">
    <property type="protein sequence ID" value="CAG6713659.1"/>
    <property type="molecule type" value="Transcribed_RNA"/>
</dbReference>
<dbReference type="InterPro" id="IPR013637">
    <property type="entry name" value="Lys_sp_deMease-like_dom"/>
</dbReference>
<dbReference type="GO" id="GO:0051213">
    <property type="term" value="F:dioxygenase activity"/>
    <property type="evidence" value="ECO:0007669"/>
    <property type="project" value="UniProtKB-KW"/>
</dbReference>
<dbReference type="PANTHER" id="PTHR10694:SF113">
    <property type="entry name" value="PROTEIN JUMONJI"/>
    <property type="match status" value="1"/>
</dbReference>
<feature type="region of interest" description="Disordered" evidence="8">
    <location>
        <begin position="298"/>
        <end position="357"/>
    </location>
</feature>
<evidence type="ECO:0000256" key="1">
    <source>
        <dbReference type="ARBA" id="ARBA00004123"/>
    </source>
</evidence>
<dbReference type="InterPro" id="IPR001965">
    <property type="entry name" value="Znf_PHD"/>
</dbReference>
<sequence length="1892" mass="211679">MEDCLKHIFDSKEESDQSLSSTLNPNLKDFSNLRRYIVDNKRVRNSLYHFKAVKINLPLNWEAKFNTNVYENIFHGENNHLSLCNVETIDSLSFKRFYVLYMKEKSMPDPWSLDYSEFGTSFDLYKLYKAHYGENWKWMSDKKEHIGRTCCSLGINVESVESLQEIIDKYLDGFHSFLVSDNKDLDLNLPQSLSRHLHLIRSLHVSTSSPPRGPIQPLALKPSDRAQKLKLIGFRYRKCAITPKYKQRNGGSSSWTSVDQYYKKMSGLKKSGSGRIQKSKSSSYSISGEILGVRATRSMVRRSSGNDMAATGSNGAGSNGSKNGSNGVNGDQTVTEDNARRSKSESPETVTSESQSCQQCGVTDIPRSQLRHCFSCDLYSHAFCSSLPSSSESKLASSPDLSSKQWQCPICFTFNCVRGFASAATIPTSGSGASIYQTLVQHATTLKRQYNISTQDDGSSEGEGKLLEHFWQIVTHGGTKHADQMVYHAKLSANQMSGFKQGSPEVAQFVCNPLVQGDYKSLLNTSSLEFNTVTIDGAYSTQGFRQENYLAPSLHYIHKGAKKTWYIVKNVAQLGPLLQTVAPVLFPNARHNLDLLAYLPLLIHPEDLLSNGVEFEVVDQTEGEMVLFYPGVVKCYVSHGASISETTVLPLPQWAPVLSRYFTRTRNPRLELPYGYLLTTLVSSILFTLPVKIARRLFTLFKKYVDRQTANRKQWQQWTTNIQTVDSLSAKFQDGGRCSVCHQRVFLVLVQFKDTLYCMEHAQKLADEERKQATLYLDKMSSDVDTHVNSLVRRFNMYDQFARSVSMLQDIRKKPDASDLKDLLQTGRDYELRDNIYFEHLETNEKCLVELETKFLKADVNQLTIPQLVDLRLVAEASDFSLPGEARLVSLLASDDEPRRLLGLYQRGRISVTRLRKEMERLPGPNPVNRTTLETISSTIKVGLVVEEITQSIQRIHRCSEDRIETLIEASYRLPPSPELENCVSILKQVLEERLEWKNRALDLLDKDEPKVPLDDWIQVVNEGKHIDDYQDIKDKLTEQIELANEFEKEAKAIVIYDLMNEQPLTHDVDEIAKLLQEADANIQISLDTYELLSKEHKDAGIWLRLADLCFLWPKSELEIISILMPKSFCSNSYPWFSPLVPGRTIKHTPLPPPPPPPPIDPEMMDLGMLPEPTPPAPPQPKHINEILGEILGQDKRDIIRQEYQALLSLRSYHQNIKQTEFPQGPNSKVPMPVCFCGRNIYCSLIFCYLCRSYYHEKCIMKALKRREVHNTESNISNLNYKVPPNLSALGDLDLFICVKCVWGKRPRLPDVKGRIVDVLSEVRLKLPEGIALIHCLQRTMFVQQEIIMYLNCREVIKLKELSEHQRQTEKLMQEEAAYSSSSSRTEEQYPNNEPGSLNSSQENGSGGSGNGGGSGSSRTAELLFSGDLLITKQRKHKRKSTLIPRIDNDALSASINTEDIKAAGIELLNKGLLNEIHIPELSTLLTFLRRLDKEFGYYPKVKLSPPVKRPQIKKPLPPLSVGLEPMPSGIQQPPYKKLAKMKNTSYQKVKFSKVKFSASPQQQEGAQQSHDSPTILGPQHGPPLSNTPSDTDLYYSSSPYPSPSSPYSSSASLYAPSSSSPSIYPSCSGLNVVAEAALLASQLPLYPQDPNTGAARASPQKQTPVKTPNVKPTKTPKMMKMIKMSAAPGGQNLSTPGTKGAGKKSQKQPKQFNSPSMQKVLAKKSPGTPATPGAPGAAAPAAGPKPPKTPTHPASSVPGSLATPGSGPPKQQRQRKPRTSPSTATPGGSKTGAQTKDSTPLPPTKKKKKSDKKFELCDLEDCLEPDGEIDWVQCDKCERWFHFICVGISSISKDDPYVCTYCCNNMCKMDSTEANEDLAVTSLLSLSRGFI</sequence>
<feature type="compositionally biased region" description="Polar residues" evidence="8">
    <location>
        <begin position="1780"/>
        <end position="1795"/>
    </location>
</feature>
<dbReference type="InterPro" id="IPR003347">
    <property type="entry name" value="JmjC_dom"/>
</dbReference>
<evidence type="ECO:0000256" key="2">
    <source>
        <dbReference type="ARBA" id="ARBA00022723"/>
    </source>
</evidence>
<feature type="domain" description="Zinc finger PHD-type" evidence="9">
    <location>
        <begin position="1234"/>
        <end position="1302"/>
    </location>
</feature>
<feature type="region of interest" description="Disordered" evidence="8">
    <location>
        <begin position="1558"/>
        <end position="1616"/>
    </location>
</feature>
<feature type="domain" description="Zinc finger PHD-type" evidence="9">
    <location>
        <begin position="356"/>
        <end position="412"/>
    </location>
</feature>
<proteinExistence type="predicted"/>
<dbReference type="Pfam" id="PF08429">
    <property type="entry name" value="PLU-1"/>
    <property type="match status" value="1"/>
</dbReference>
<feature type="region of interest" description="Disordered" evidence="8">
    <location>
        <begin position="1650"/>
        <end position="1811"/>
    </location>
</feature>
<evidence type="ECO:0000256" key="6">
    <source>
        <dbReference type="ARBA" id="ARBA00022964"/>
    </source>
</evidence>
<dbReference type="GO" id="GO:0032259">
    <property type="term" value="P:methylation"/>
    <property type="evidence" value="ECO:0007669"/>
    <property type="project" value="UniProtKB-KW"/>
</dbReference>
<organism evidence="10">
    <name type="scientific">Cacopsylla melanoneura</name>
    <dbReference type="NCBI Taxonomy" id="428564"/>
    <lineage>
        <taxon>Eukaryota</taxon>
        <taxon>Metazoa</taxon>
        <taxon>Ecdysozoa</taxon>
        <taxon>Arthropoda</taxon>
        <taxon>Hexapoda</taxon>
        <taxon>Insecta</taxon>
        <taxon>Pterygota</taxon>
        <taxon>Neoptera</taxon>
        <taxon>Paraneoptera</taxon>
        <taxon>Hemiptera</taxon>
        <taxon>Sternorrhyncha</taxon>
        <taxon>Psylloidea</taxon>
        <taxon>Psyllidae</taxon>
        <taxon>Psyllinae</taxon>
        <taxon>Cacopsylla</taxon>
    </lineage>
</organism>
<keyword evidence="10" id="KW-0808">Transferase</keyword>
<evidence type="ECO:0000313" key="10">
    <source>
        <dbReference type="EMBL" id="CAG6713659.1"/>
    </source>
</evidence>
<feature type="compositionally biased region" description="Basic and acidic residues" evidence="8">
    <location>
        <begin position="337"/>
        <end position="346"/>
    </location>
</feature>
<dbReference type="InterPro" id="IPR011011">
    <property type="entry name" value="Znf_FYVE_PHD"/>
</dbReference>
<feature type="domain" description="Zinc finger PHD-type" evidence="9">
    <location>
        <begin position="1817"/>
        <end position="1864"/>
    </location>
</feature>
<dbReference type="CDD" id="cd15489">
    <property type="entry name" value="PHD_SF"/>
    <property type="match status" value="1"/>
</dbReference>
<keyword evidence="2" id="KW-0479">Metal-binding</keyword>
<evidence type="ECO:0000256" key="3">
    <source>
        <dbReference type="ARBA" id="ARBA00022771"/>
    </source>
</evidence>
<feature type="compositionally biased region" description="Polar residues" evidence="8">
    <location>
        <begin position="1559"/>
        <end position="1573"/>
    </location>
</feature>
<dbReference type="GO" id="GO:0005634">
    <property type="term" value="C:nucleus"/>
    <property type="evidence" value="ECO:0007669"/>
    <property type="project" value="UniProtKB-SubCell"/>
</dbReference>
<dbReference type="GO" id="GO:0008270">
    <property type="term" value="F:zinc ion binding"/>
    <property type="evidence" value="ECO:0007669"/>
    <property type="project" value="UniProtKB-KW"/>
</dbReference>
<reference evidence="10" key="1">
    <citation type="submission" date="2021-05" db="EMBL/GenBank/DDBJ databases">
        <authorList>
            <person name="Alioto T."/>
            <person name="Alioto T."/>
            <person name="Gomez Garrido J."/>
        </authorList>
    </citation>
    <scope>NUCLEOTIDE SEQUENCE</scope>
</reference>
<keyword evidence="6" id="KW-0560">Oxidoreductase</keyword>
<feature type="compositionally biased region" description="Low complexity" evidence="8">
    <location>
        <begin position="1662"/>
        <end position="1685"/>
    </location>
</feature>
<keyword evidence="6" id="KW-0223">Dioxygenase</keyword>
<evidence type="ECO:0000256" key="7">
    <source>
        <dbReference type="ARBA" id="ARBA00023242"/>
    </source>
</evidence>
<dbReference type="CDD" id="cd15610">
    <property type="entry name" value="PHD3_KDM5A_like"/>
    <property type="match status" value="1"/>
</dbReference>
<dbReference type="GO" id="GO:0000785">
    <property type="term" value="C:chromatin"/>
    <property type="evidence" value="ECO:0007669"/>
    <property type="project" value="TreeGrafter"/>
</dbReference>
<dbReference type="GO" id="GO:0008168">
    <property type="term" value="F:methyltransferase activity"/>
    <property type="evidence" value="ECO:0007669"/>
    <property type="project" value="UniProtKB-KW"/>
</dbReference>
<keyword evidence="5" id="KW-0156">Chromatin regulator</keyword>
<accession>A0A8D8Y054</accession>
<dbReference type="Pfam" id="PF02373">
    <property type="entry name" value="JmjC"/>
    <property type="match status" value="1"/>
</dbReference>
<evidence type="ECO:0000256" key="8">
    <source>
        <dbReference type="SAM" id="MobiDB-lite"/>
    </source>
</evidence>
<evidence type="ECO:0000256" key="5">
    <source>
        <dbReference type="ARBA" id="ARBA00022853"/>
    </source>
</evidence>
<dbReference type="SMART" id="SM00249">
    <property type="entry name" value="PHD"/>
    <property type="match status" value="3"/>
</dbReference>
<feature type="compositionally biased region" description="Polar residues" evidence="8">
    <location>
        <begin position="1709"/>
        <end position="1718"/>
    </location>
</feature>
<dbReference type="EMBL" id="HBUF01350849">
    <property type="protein sequence ID" value="CAG6713658.1"/>
    <property type="molecule type" value="Transcribed_RNA"/>
</dbReference>
<feature type="compositionally biased region" description="Low complexity" evidence="8">
    <location>
        <begin position="1595"/>
        <end position="1616"/>
    </location>
</feature>
<dbReference type="GO" id="GO:0006338">
    <property type="term" value="P:chromatin remodeling"/>
    <property type="evidence" value="ECO:0007669"/>
    <property type="project" value="TreeGrafter"/>
</dbReference>
<dbReference type="PANTHER" id="PTHR10694">
    <property type="entry name" value="LYSINE-SPECIFIC DEMETHYLASE"/>
    <property type="match status" value="1"/>
</dbReference>
<protein>
    <submittedName>
        <fullName evidence="10">Lysine-specific demethylase 5B</fullName>
    </submittedName>
</protein>
<dbReference type="GO" id="GO:0010468">
    <property type="term" value="P:regulation of gene expression"/>
    <property type="evidence" value="ECO:0007669"/>
    <property type="project" value="TreeGrafter"/>
</dbReference>
<feature type="compositionally biased region" description="Low complexity" evidence="8">
    <location>
        <begin position="1727"/>
        <end position="1743"/>
    </location>
</feature>
<feature type="compositionally biased region" description="Gly residues" evidence="8">
    <location>
        <begin position="1405"/>
        <end position="1416"/>
    </location>
</feature>
<dbReference type="Gene3D" id="3.30.40.10">
    <property type="entry name" value="Zinc/RING finger domain, C3HC4 (zinc finger)"/>
    <property type="match status" value="1"/>
</dbReference>
<dbReference type="InterPro" id="IPR013083">
    <property type="entry name" value="Znf_RING/FYVE/PHD"/>
</dbReference>
<keyword evidence="7" id="KW-0539">Nucleus</keyword>
<dbReference type="SUPFAM" id="SSF57903">
    <property type="entry name" value="FYVE/PHD zinc finger"/>
    <property type="match status" value="2"/>
</dbReference>
<name>A0A8D8Y054_9HEMI</name>